<dbReference type="PRINTS" id="PR00620">
    <property type="entry name" value="HISTONEH2A"/>
</dbReference>
<dbReference type="PANTHER" id="PTHR23430">
    <property type="entry name" value="HISTONE H2A"/>
    <property type="match status" value="1"/>
</dbReference>
<evidence type="ECO:0000256" key="1">
    <source>
        <dbReference type="RuleBase" id="RU003767"/>
    </source>
</evidence>
<keyword evidence="1" id="KW-0238">DNA-binding</keyword>
<comment type="subcellular location">
    <subcellularLocation>
        <location evidence="1">Nucleus</location>
    </subcellularLocation>
</comment>
<dbReference type="InterPro" id="IPR002119">
    <property type="entry name" value="Histone_H2A"/>
</dbReference>
<proteinExistence type="inferred from homology"/>
<dbReference type="InterPro" id="IPR009072">
    <property type="entry name" value="Histone-fold"/>
</dbReference>
<accession>A0ABN9BNX8</accession>
<comment type="caution">
    <text evidence="2">The sequence shown here is derived from an EMBL/GenBank/DDBJ whole genome shotgun (WGS) entry which is preliminary data.</text>
</comment>
<evidence type="ECO:0000313" key="2">
    <source>
        <dbReference type="EMBL" id="CAI9549216.1"/>
    </source>
</evidence>
<evidence type="ECO:0000313" key="3">
    <source>
        <dbReference type="Proteomes" id="UP001162483"/>
    </source>
</evidence>
<name>A0ABN9BNX8_9NEOB</name>
<keyword evidence="1" id="KW-0158">Chromosome</keyword>
<keyword evidence="1" id="KW-0544">Nucleosome core</keyword>
<reference evidence="2" key="1">
    <citation type="submission" date="2023-05" db="EMBL/GenBank/DDBJ databases">
        <authorList>
            <person name="Stuckert A."/>
        </authorList>
    </citation>
    <scope>NUCLEOTIDE SEQUENCE</scope>
</reference>
<keyword evidence="1" id="KW-0539">Nucleus</keyword>
<gene>
    <name evidence="2" type="ORF">SPARVUS_LOCUS3309347</name>
</gene>
<dbReference type="SUPFAM" id="SSF47113">
    <property type="entry name" value="Histone-fold"/>
    <property type="match status" value="1"/>
</dbReference>
<comment type="subunit">
    <text evidence="1">The nucleosome is a histone octamer containing two molecules each of H2A, H2B, H3 and H4 assembled in one H3-H4 heterotetramer and two H2A-H2B heterodimers. The octamer wraps approximately 147 bp of DNA.</text>
</comment>
<protein>
    <recommendedName>
        <fullName evidence="1">Histone H2A</fullName>
    </recommendedName>
</protein>
<dbReference type="SMART" id="SM00414">
    <property type="entry name" value="H2A"/>
    <property type="match status" value="1"/>
</dbReference>
<comment type="similarity">
    <text evidence="1">Belongs to the histone H2A family.</text>
</comment>
<organism evidence="2 3">
    <name type="scientific">Staurois parvus</name>
    <dbReference type="NCBI Taxonomy" id="386267"/>
    <lineage>
        <taxon>Eukaryota</taxon>
        <taxon>Metazoa</taxon>
        <taxon>Chordata</taxon>
        <taxon>Craniata</taxon>
        <taxon>Vertebrata</taxon>
        <taxon>Euteleostomi</taxon>
        <taxon>Amphibia</taxon>
        <taxon>Batrachia</taxon>
        <taxon>Anura</taxon>
        <taxon>Neobatrachia</taxon>
        <taxon>Ranoidea</taxon>
        <taxon>Ranidae</taxon>
        <taxon>Staurois</taxon>
    </lineage>
</organism>
<keyword evidence="3" id="KW-1185">Reference proteome</keyword>
<dbReference type="EMBL" id="CATNWA010005043">
    <property type="protein sequence ID" value="CAI9549216.1"/>
    <property type="molecule type" value="Genomic_DNA"/>
</dbReference>
<dbReference type="Gene3D" id="1.10.20.10">
    <property type="entry name" value="Histone, subunit A"/>
    <property type="match status" value="1"/>
</dbReference>
<dbReference type="Proteomes" id="UP001162483">
    <property type="component" value="Unassembled WGS sequence"/>
</dbReference>
<sequence>MPRVAIFPFGRGSPFCSEGQTMPSRVGAREELPSILAAFRGMLTAEILVLDGNAARDNKKTRIIPRQLQLAVRNVEELNKLWAGPRSPIAQGGGPAQKIQAWLLPKKSPSAASASSGEIVLEVELRSNPRRLLQPLSRYLLLPPRITKVLVSGPATASIESSVHCPMYTRFVAGQSLSSLRATLSRVRHLKASFQHLASKPLTQVNLLGGTV</sequence>